<evidence type="ECO:0000256" key="3">
    <source>
        <dbReference type="ARBA" id="ARBA00023125"/>
    </source>
</evidence>
<dbReference type="SUPFAM" id="SSF53850">
    <property type="entry name" value="Periplasmic binding protein-like II"/>
    <property type="match status" value="1"/>
</dbReference>
<dbReference type="Gene3D" id="3.40.190.10">
    <property type="entry name" value="Periplasmic binding protein-like II"/>
    <property type="match status" value="2"/>
</dbReference>
<dbReference type="PROSITE" id="PS50931">
    <property type="entry name" value="HTH_LYSR"/>
    <property type="match status" value="1"/>
</dbReference>
<evidence type="ECO:0000256" key="4">
    <source>
        <dbReference type="ARBA" id="ARBA00023163"/>
    </source>
</evidence>
<keyword evidence="3" id="KW-0238">DNA-binding</keyword>
<protein>
    <submittedName>
        <fullName evidence="6">LysR family transcriptional regulator</fullName>
    </submittedName>
</protein>
<name>A0ABP5ELE0_9ACTN</name>
<dbReference type="InterPro" id="IPR036390">
    <property type="entry name" value="WH_DNA-bd_sf"/>
</dbReference>
<dbReference type="Proteomes" id="UP001501585">
    <property type="component" value="Unassembled WGS sequence"/>
</dbReference>
<keyword evidence="7" id="KW-1185">Reference proteome</keyword>
<keyword evidence="4" id="KW-0804">Transcription</keyword>
<dbReference type="CDD" id="cd05466">
    <property type="entry name" value="PBP2_LTTR_substrate"/>
    <property type="match status" value="1"/>
</dbReference>
<evidence type="ECO:0000313" key="7">
    <source>
        <dbReference type="Proteomes" id="UP001501585"/>
    </source>
</evidence>
<comment type="caution">
    <text evidence="6">The sequence shown here is derived from an EMBL/GenBank/DDBJ whole genome shotgun (WGS) entry which is preliminary data.</text>
</comment>
<dbReference type="InterPro" id="IPR005119">
    <property type="entry name" value="LysR_subst-bd"/>
</dbReference>
<feature type="domain" description="HTH lysR-type" evidence="5">
    <location>
        <begin position="4"/>
        <end position="61"/>
    </location>
</feature>
<dbReference type="EMBL" id="BAAAPC010000011">
    <property type="protein sequence ID" value="GAA1999231.1"/>
    <property type="molecule type" value="Genomic_DNA"/>
</dbReference>
<dbReference type="Pfam" id="PF03466">
    <property type="entry name" value="LysR_substrate"/>
    <property type="match status" value="1"/>
</dbReference>
<proteinExistence type="inferred from homology"/>
<keyword evidence="2" id="KW-0805">Transcription regulation</keyword>
<reference evidence="7" key="1">
    <citation type="journal article" date="2019" name="Int. J. Syst. Evol. Microbiol.">
        <title>The Global Catalogue of Microorganisms (GCM) 10K type strain sequencing project: providing services to taxonomists for standard genome sequencing and annotation.</title>
        <authorList>
            <consortium name="The Broad Institute Genomics Platform"/>
            <consortium name="The Broad Institute Genome Sequencing Center for Infectious Disease"/>
            <person name="Wu L."/>
            <person name="Ma J."/>
        </authorList>
    </citation>
    <scope>NUCLEOTIDE SEQUENCE [LARGE SCALE GENOMIC DNA]</scope>
    <source>
        <strain evidence="7">JCM 15313</strain>
    </source>
</reference>
<comment type="similarity">
    <text evidence="1">Belongs to the LysR transcriptional regulatory family.</text>
</comment>
<sequence length="301" mass="31661">MSCPSLRQIEYLLAVVEHGSISDAAHALHTAQPTLSQQLKALEKTVGTPLLERTARGARLTPAGRAFLPGARRALAGAERATGAARAVAGMAHGRLHLASVLSVALGVVPSVLTAWRAAHPLVDVELYEYADLESFTAAITDGTADVAIGPLPEGWEGPSHALGAEEFVVIAPPADPLAGCDRVRLAELADRRWVHYGHTHGLADLVDQLCAEAGFTPNAAIRSMQTAALPYLVAAGLGVAIVPANILTPDFPGTLLRLNPPHLRDLSAFARPAPHPVITEFLDIAQGSARLLPEHLAISW</sequence>
<dbReference type="SUPFAM" id="SSF46785">
    <property type="entry name" value="Winged helix' DNA-binding domain"/>
    <property type="match status" value="1"/>
</dbReference>
<dbReference type="InterPro" id="IPR036388">
    <property type="entry name" value="WH-like_DNA-bd_sf"/>
</dbReference>
<evidence type="ECO:0000259" key="5">
    <source>
        <dbReference type="PROSITE" id="PS50931"/>
    </source>
</evidence>
<gene>
    <name evidence="6" type="ORF">GCM10009799_27980</name>
</gene>
<dbReference type="PRINTS" id="PR00039">
    <property type="entry name" value="HTHLYSR"/>
</dbReference>
<dbReference type="Pfam" id="PF00126">
    <property type="entry name" value="HTH_1"/>
    <property type="match status" value="1"/>
</dbReference>
<dbReference type="PANTHER" id="PTHR30346">
    <property type="entry name" value="TRANSCRIPTIONAL DUAL REGULATOR HCAR-RELATED"/>
    <property type="match status" value="1"/>
</dbReference>
<organism evidence="6 7">
    <name type="scientific">Nocardiopsis rhodophaea</name>
    <dbReference type="NCBI Taxonomy" id="280238"/>
    <lineage>
        <taxon>Bacteria</taxon>
        <taxon>Bacillati</taxon>
        <taxon>Actinomycetota</taxon>
        <taxon>Actinomycetes</taxon>
        <taxon>Streptosporangiales</taxon>
        <taxon>Nocardiopsidaceae</taxon>
        <taxon>Nocardiopsis</taxon>
    </lineage>
</organism>
<evidence type="ECO:0000313" key="6">
    <source>
        <dbReference type="EMBL" id="GAA1999231.1"/>
    </source>
</evidence>
<evidence type="ECO:0000256" key="2">
    <source>
        <dbReference type="ARBA" id="ARBA00023015"/>
    </source>
</evidence>
<evidence type="ECO:0000256" key="1">
    <source>
        <dbReference type="ARBA" id="ARBA00009437"/>
    </source>
</evidence>
<dbReference type="PANTHER" id="PTHR30346:SF28">
    <property type="entry name" value="HTH-TYPE TRANSCRIPTIONAL REGULATOR CYNR"/>
    <property type="match status" value="1"/>
</dbReference>
<dbReference type="InterPro" id="IPR000847">
    <property type="entry name" value="LysR_HTH_N"/>
</dbReference>
<dbReference type="Gene3D" id="1.10.10.10">
    <property type="entry name" value="Winged helix-like DNA-binding domain superfamily/Winged helix DNA-binding domain"/>
    <property type="match status" value="1"/>
</dbReference>
<accession>A0ABP5ELE0</accession>